<organism evidence="3 4">
    <name type="scientific">Pseudonocardia eucalypti</name>
    <dbReference type="NCBI Taxonomy" id="648755"/>
    <lineage>
        <taxon>Bacteria</taxon>
        <taxon>Bacillati</taxon>
        <taxon>Actinomycetota</taxon>
        <taxon>Actinomycetes</taxon>
        <taxon>Pseudonocardiales</taxon>
        <taxon>Pseudonocardiaceae</taxon>
        <taxon>Pseudonocardia</taxon>
    </lineage>
</organism>
<proteinExistence type="predicted"/>
<dbReference type="EMBL" id="BAABJP010000001">
    <property type="protein sequence ID" value="GAA5146426.1"/>
    <property type="molecule type" value="Genomic_DNA"/>
</dbReference>
<keyword evidence="4" id="KW-1185">Reference proteome</keyword>
<dbReference type="SUPFAM" id="SSF159245">
    <property type="entry name" value="AttH-like"/>
    <property type="match status" value="1"/>
</dbReference>
<dbReference type="InterPro" id="IPR055493">
    <property type="entry name" value="DUF7065"/>
</dbReference>
<dbReference type="Proteomes" id="UP001428817">
    <property type="component" value="Unassembled WGS sequence"/>
</dbReference>
<reference evidence="4" key="1">
    <citation type="journal article" date="2019" name="Int. J. Syst. Evol. Microbiol.">
        <title>The Global Catalogue of Microorganisms (GCM) 10K type strain sequencing project: providing services to taxonomists for standard genome sequencing and annotation.</title>
        <authorList>
            <consortium name="The Broad Institute Genomics Platform"/>
            <consortium name="The Broad Institute Genome Sequencing Center for Infectious Disease"/>
            <person name="Wu L."/>
            <person name="Ma J."/>
        </authorList>
    </citation>
    <scope>NUCLEOTIDE SEQUENCE [LARGE SCALE GENOMIC DNA]</scope>
    <source>
        <strain evidence="4">JCM 18303</strain>
    </source>
</reference>
<gene>
    <name evidence="3" type="ORF">GCM10023321_05860</name>
</gene>
<evidence type="ECO:0000256" key="1">
    <source>
        <dbReference type="SAM" id="MobiDB-lite"/>
    </source>
</evidence>
<feature type="region of interest" description="Disordered" evidence="1">
    <location>
        <begin position="126"/>
        <end position="146"/>
    </location>
</feature>
<comment type="caution">
    <text evidence="3">The sequence shown here is derived from an EMBL/GenBank/DDBJ whole genome shotgun (WGS) entry which is preliminary data.</text>
</comment>
<accession>A0ABP9PH03</accession>
<dbReference type="Pfam" id="PF23213">
    <property type="entry name" value="DUF7065"/>
    <property type="match status" value="1"/>
</dbReference>
<dbReference type="RefSeq" id="WP_185058823.1">
    <property type="nucleotide sequence ID" value="NZ_BAABJP010000001.1"/>
</dbReference>
<feature type="domain" description="DUF7065" evidence="2">
    <location>
        <begin position="6"/>
        <end position="178"/>
    </location>
</feature>
<sequence>MIRPEDDSFHPGSPDPYWNESAWFGFGVPERSMTGWVYFYHRPNMNFTVGGVALWDPTGEYPWTCRHYDWGQPMPLPDGADMFDFKLPNGLAVACREPLRSFQLDYDGPGLGAELTWEALAPPQAAGRAGASDMPTGSDGWGKGHYNQPGRIRGELRLAGERIEVDSLYLRDHSWGTRRPARNPRGNFASAVGDGGRSGFCVFAASDLDWAEDPGVGVADPLSFGWYLRDGVPSRLVAATRTVVARDGRGRPLAVNLEGTDELGRTLRAEGRLRNWLWWQGYANILMFWSMADWTYDGRTVVGEEQDILPLDQARRLLRRTS</sequence>
<evidence type="ECO:0000313" key="4">
    <source>
        <dbReference type="Proteomes" id="UP001428817"/>
    </source>
</evidence>
<protein>
    <recommendedName>
        <fullName evidence="2">DUF7065 domain-containing protein</fullName>
    </recommendedName>
</protein>
<name>A0ABP9PH03_9PSEU</name>
<evidence type="ECO:0000259" key="2">
    <source>
        <dbReference type="Pfam" id="PF23213"/>
    </source>
</evidence>
<evidence type="ECO:0000313" key="3">
    <source>
        <dbReference type="EMBL" id="GAA5146426.1"/>
    </source>
</evidence>